<dbReference type="EMBL" id="JAUQYP010000001">
    <property type="protein sequence ID" value="MDO8106542.1"/>
    <property type="molecule type" value="Genomic_DNA"/>
</dbReference>
<gene>
    <name evidence="3" type="ORF">Q6348_04950</name>
</gene>
<evidence type="ECO:0000256" key="1">
    <source>
        <dbReference type="SAM" id="MobiDB-lite"/>
    </source>
</evidence>
<feature type="transmembrane region" description="Helical" evidence="2">
    <location>
        <begin position="35"/>
        <end position="62"/>
    </location>
</feature>
<feature type="compositionally biased region" description="Basic and acidic residues" evidence="1">
    <location>
        <begin position="74"/>
        <end position="90"/>
    </location>
</feature>
<proteinExistence type="predicted"/>
<keyword evidence="2" id="KW-1133">Transmembrane helix</keyword>
<evidence type="ECO:0000313" key="3">
    <source>
        <dbReference type="EMBL" id="MDO8106542.1"/>
    </source>
</evidence>
<evidence type="ECO:0000256" key="2">
    <source>
        <dbReference type="SAM" id="Phobius"/>
    </source>
</evidence>
<sequence length="96" mass="10121">MDDSDENQGRAVPSPPSPGAWLPVAPPPVRRPTPWWVALVAVLSGLLLLGVGATIGFGLGYLTGSQHARHEVEEHVFHERDTGEPDRAPSDHAGGG</sequence>
<keyword evidence="2" id="KW-0472">Membrane</keyword>
<feature type="region of interest" description="Disordered" evidence="1">
    <location>
        <begin position="74"/>
        <end position="96"/>
    </location>
</feature>
<feature type="region of interest" description="Disordered" evidence="1">
    <location>
        <begin position="1"/>
        <end position="26"/>
    </location>
</feature>
<accession>A0ABT9DC87</accession>
<name>A0ABT9DC87_9CELL</name>
<keyword evidence="2" id="KW-0812">Transmembrane</keyword>
<dbReference type="RefSeq" id="WP_304600194.1">
    <property type="nucleotide sequence ID" value="NZ_JAUQYO010000001.1"/>
</dbReference>
<dbReference type="Proteomes" id="UP001232536">
    <property type="component" value="Unassembled WGS sequence"/>
</dbReference>
<reference evidence="3 4" key="1">
    <citation type="submission" date="2023-07" db="EMBL/GenBank/DDBJ databases">
        <title>Description of novel actinomycetes strains, isolated from tidal flat sediment.</title>
        <authorList>
            <person name="Lu C."/>
        </authorList>
    </citation>
    <scope>NUCLEOTIDE SEQUENCE [LARGE SCALE GENOMIC DNA]</scope>
    <source>
        <strain evidence="3 4">SYSU T00b441</strain>
    </source>
</reference>
<keyword evidence="4" id="KW-1185">Reference proteome</keyword>
<protein>
    <submittedName>
        <fullName evidence="3">Uncharacterized protein</fullName>
    </submittedName>
</protein>
<evidence type="ECO:0000313" key="4">
    <source>
        <dbReference type="Proteomes" id="UP001232536"/>
    </source>
</evidence>
<comment type="caution">
    <text evidence="3">The sequence shown here is derived from an EMBL/GenBank/DDBJ whole genome shotgun (WGS) entry which is preliminary data.</text>
</comment>
<feature type="compositionally biased region" description="Pro residues" evidence="1">
    <location>
        <begin position="13"/>
        <end position="26"/>
    </location>
</feature>
<organism evidence="3 4">
    <name type="scientific">Actinotalea lenta</name>
    <dbReference type="NCBI Taxonomy" id="3064654"/>
    <lineage>
        <taxon>Bacteria</taxon>
        <taxon>Bacillati</taxon>
        <taxon>Actinomycetota</taxon>
        <taxon>Actinomycetes</taxon>
        <taxon>Micrococcales</taxon>
        <taxon>Cellulomonadaceae</taxon>
        <taxon>Actinotalea</taxon>
    </lineage>
</organism>